<keyword evidence="8 27" id="KW-1015">Disulfide bond</keyword>
<evidence type="ECO:0000256" key="25">
    <source>
        <dbReference type="ARBA" id="ARBA00045709"/>
    </source>
</evidence>
<keyword evidence="3" id="KW-0813">Transport</keyword>
<comment type="catalytic activity">
    <reaction evidence="22">
        <text>L-lysyl-glycine(out) = L-lysyl-glycine(in)</text>
        <dbReference type="Rhea" id="RHEA:79407"/>
        <dbReference type="ChEBI" id="CHEBI:191202"/>
    </reaction>
</comment>
<dbReference type="SUPFAM" id="SSF103473">
    <property type="entry name" value="MFS general substrate transporter"/>
    <property type="match status" value="1"/>
</dbReference>
<evidence type="ECO:0000256" key="12">
    <source>
        <dbReference type="ARBA" id="ARBA00044881"/>
    </source>
</evidence>
<comment type="subunit">
    <text evidence="26">Homodimer. Interacts with lysosomal protein GLMP (via lumenal domain); the interaction starts while both proteins are still in the endoplasmic reticulum and is required for stabilization of MFSD1 in lysosomes but has no direct effect on its targeting to lysosomes or transporter activity.</text>
</comment>
<dbReference type="FunFam" id="3.10.250.10:FF:000001">
    <property type="entry name" value="Lysyl oxidase 4 isoform X1"/>
    <property type="match status" value="1"/>
</dbReference>
<keyword evidence="5 29" id="KW-0732">Signal</keyword>
<comment type="caution">
    <text evidence="32">The sequence shown here is derived from an EMBL/GenBank/DDBJ whole genome shotgun (WGS) entry which is preliminary data.</text>
</comment>
<comment type="catalytic activity">
    <reaction evidence="12">
        <text>L-alpha-aminoacyl-L-arginine(out) = L-alpha-aminoacyl-L-arginine(in)</text>
        <dbReference type="Rhea" id="RHEA:79367"/>
        <dbReference type="ChEBI" id="CHEBI:229968"/>
    </reaction>
</comment>
<evidence type="ECO:0000256" key="22">
    <source>
        <dbReference type="ARBA" id="ARBA00044924"/>
    </source>
</evidence>
<evidence type="ECO:0000256" key="1">
    <source>
        <dbReference type="ARBA" id="ARBA00004155"/>
    </source>
</evidence>
<evidence type="ECO:0000256" key="20">
    <source>
        <dbReference type="ARBA" id="ARBA00044912"/>
    </source>
</evidence>
<evidence type="ECO:0000256" key="4">
    <source>
        <dbReference type="ARBA" id="ARBA00022692"/>
    </source>
</evidence>
<evidence type="ECO:0000256" key="13">
    <source>
        <dbReference type="ARBA" id="ARBA00044884"/>
    </source>
</evidence>
<evidence type="ECO:0000256" key="18">
    <source>
        <dbReference type="ARBA" id="ARBA00044900"/>
    </source>
</evidence>
<evidence type="ECO:0000256" key="16">
    <source>
        <dbReference type="ARBA" id="ARBA00044898"/>
    </source>
</evidence>
<feature type="transmembrane region" description="Helical" evidence="28">
    <location>
        <begin position="397"/>
        <end position="414"/>
    </location>
</feature>
<organism evidence="32 33">
    <name type="scientific">Pocillopora meandrina</name>
    <dbReference type="NCBI Taxonomy" id="46732"/>
    <lineage>
        <taxon>Eukaryota</taxon>
        <taxon>Metazoa</taxon>
        <taxon>Cnidaria</taxon>
        <taxon>Anthozoa</taxon>
        <taxon>Hexacorallia</taxon>
        <taxon>Scleractinia</taxon>
        <taxon>Astrocoeniina</taxon>
        <taxon>Pocilloporidae</taxon>
        <taxon>Pocillopora</taxon>
    </lineage>
</organism>
<evidence type="ECO:0000313" key="33">
    <source>
        <dbReference type="Proteomes" id="UP001159428"/>
    </source>
</evidence>
<evidence type="ECO:0000256" key="14">
    <source>
        <dbReference type="ARBA" id="ARBA00044891"/>
    </source>
</evidence>
<proteinExistence type="inferred from homology"/>
<comment type="catalytic activity">
    <reaction evidence="16">
        <text>L-aspartyl-L-lysine(out) = L-aspartyl-L-lysine(in)</text>
        <dbReference type="Rhea" id="RHEA:79411"/>
        <dbReference type="ChEBI" id="CHEBI:229953"/>
    </reaction>
</comment>
<feature type="transmembrane region" description="Helical" evidence="28">
    <location>
        <begin position="773"/>
        <end position="796"/>
    </location>
</feature>
<comment type="catalytic activity">
    <reaction evidence="19">
        <text>L-arginyl-glycine(out) = L-arginyl-glycine(in)</text>
        <dbReference type="Rhea" id="RHEA:79391"/>
        <dbReference type="ChEBI" id="CHEBI:229955"/>
    </reaction>
</comment>
<feature type="disulfide bond" evidence="27">
    <location>
        <begin position="101"/>
        <end position="111"/>
    </location>
</feature>
<comment type="catalytic activity">
    <reaction evidence="21">
        <text>L-alanyl-L-lysine(out) = L-alanyl-L-lysine(in)</text>
        <dbReference type="Rhea" id="RHEA:79415"/>
        <dbReference type="ChEBI" id="CHEBI:192470"/>
    </reaction>
</comment>
<feature type="transmembrane region" description="Helical" evidence="28">
    <location>
        <begin position="619"/>
        <end position="646"/>
    </location>
</feature>
<feature type="transmembrane region" description="Helical" evidence="28">
    <location>
        <begin position="711"/>
        <end position="735"/>
    </location>
</feature>
<keyword evidence="4 28" id="KW-0812">Transmembrane</keyword>
<evidence type="ECO:0000256" key="10">
    <source>
        <dbReference type="ARBA" id="ARBA00044876"/>
    </source>
</evidence>
<evidence type="ECO:0000256" key="8">
    <source>
        <dbReference type="ARBA" id="ARBA00023157"/>
    </source>
</evidence>
<evidence type="ECO:0000259" key="31">
    <source>
        <dbReference type="PROSITE" id="PS50850"/>
    </source>
</evidence>
<evidence type="ECO:0000256" key="27">
    <source>
        <dbReference type="PROSITE-ProRule" id="PRU00196"/>
    </source>
</evidence>
<comment type="catalytic activity">
    <reaction evidence="17">
        <text>L-arginyl-L-alpha-amino acid(out) = L-arginyl-L-alpha-amino acid(in)</text>
        <dbReference type="Rhea" id="RHEA:79371"/>
        <dbReference type="ChEBI" id="CHEBI:84315"/>
    </reaction>
</comment>
<keyword evidence="9" id="KW-0458">Lysosome</keyword>
<dbReference type="PANTHER" id="PTHR23512:SF3">
    <property type="entry name" value="MAJOR FACILITATOR SUPERFAMILY DOMAIN-CONTAINING PROTEIN 1"/>
    <property type="match status" value="1"/>
</dbReference>
<feature type="transmembrane region" description="Helical" evidence="28">
    <location>
        <begin position="565"/>
        <end position="590"/>
    </location>
</feature>
<evidence type="ECO:0000256" key="3">
    <source>
        <dbReference type="ARBA" id="ARBA00022448"/>
    </source>
</evidence>
<dbReference type="PROSITE" id="PS50850">
    <property type="entry name" value="MFS"/>
    <property type="match status" value="1"/>
</dbReference>
<keyword evidence="6 28" id="KW-1133">Transmembrane helix</keyword>
<feature type="domain" description="SRCR" evidence="30">
    <location>
        <begin position="30"/>
        <end position="133"/>
    </location>
</feature>
<evidence type="ECO:0000256" key="23">
    <source>
        <dbReference type="ARBA" id="ARBA00044985"/>
    </source>
</evidence>
<evidence type="ECO:0000256" key="29">
    <source>
        <dbReference type="SAM" id="SignalP"/>
    </source>
</evidence>
<comment type="catalytic activity">
    <reaction evidence="11">
        <text>L-histidyl-glycine(out) = L-histidyl-glycine(in)</text>
        <dbReference type="Rhea" id="RHEA:79395"/>
        <dbReference type="ChEBI" id="CHEBI:229957"/>
    </reaction>
</comment>
<dbReference type="Gene3D" id="1.20.1250.20">
    <property type="entry name" value="MFS general substrate transporter like domains"/>
    <property type="match status" value="2"/>
</dbReference>
<dbReference type="Gene3D" id="3.10.250.10">
    <property type="entry name" value="SRCR-like domain"/>
    <property type="match status" value="1"/>
</dbReference>
<comment type="catalytic activity">
    <reaction evidence="18">
        <text>L-lysyl-L-lysine(out) = L-lysyl-L-lysine(in)</text>
        <dbReference type="Rhea" id="RHEA:79403"/>
        <dbReference type="ChEBI" id="CHEBI:229956"/>
    </reaction>
</comment>
<feature type="signal peptide" evidence="29">
    <location>
        <begin position="1"/>
        <end position="22"/>
    </location>
</feature>
<name>A0AAU9WNC1_9CNID</name>
<comment type="similarity">
    <text evidence="2">Belongs to the major facilitator superfamily.</text>
</comment>
<evidence type="ECO:0000256" key="26">
    <source>
        <dbReference type="ARBA" id="ARBA00046376"/>
    </source>
</evidence>
<evidence type="ECO:0000256" key="17">
    <source>
        <dbReference type="ARBA" id="ARBA00044899"/>
    </source>
</evidence>
<feature type="transmembrane region" description="Helical" evidence="28">
    <location>
        <begin position="658"/>
        <end position="679"/>
    </location>
</feature>
<gene>
    <name evidence="32" type="ORF">PMEA_00008098</name>
</gene>
<evidence type="ECO:0000256" key="2">
    <source>
        <dbReference type="ARBA" id="ARBA00008335"/>
    </source>
</evidence>
<sequence>MHLPWVFRSLLTVVTLTVCSKGFVEIENRVRLITTEEDIGGGRIEVYHDGQWGTICDENWSHDAADVVCKELGFSGALFATKKAYNDSEGSGPIHLSNVVCEGSEQSILECSNDGWGVVGKCTHKDDAGVRCIDPEIPELVYSGCWIDDPGNRILPDFYSNHRGKIDWHNLGENVLLCARDAISSGKDFNLFGVQYFAECYSQQGHPDYKKMRAAKSGCEFGVGKLSHNAVYEFGPYHNLGCWEDRPGGGRTMKWLKNLRREIDWYDMSKTVRRCYELAKTEGRMYFAVQFYGECWVSDDKNFMKYGQATNCWEGTGEHWAHYVYKIRDQKLIARNQQSWTKLIEKFLKTSHFDLRLTIENGEIAPLLNKKFEHSGEELTGCGATVCCDPRRGVHRYFVLGLICFLSFGNYYCYDNPAALEKNIELDMNVSTQKYVLLYSLYSYPNVVLCFFGGFLLDRVFGVRLGTIIFSLFVLSGQIVFSLGAYIHSFTVMEVGRFIFGLGGENLAVAQNTYSVNWFKGKELNMVFGLQLSFSRVGSTINMNVNNPIYKSFSNHVPASKSYQALGMTLFVGAGVCMFSLVCGLVLGFLDKRAARILKKEDSQTGEVIRLSDVKDFPLNLWLIFIICVAYYVAIFPFIALGLAFFEAKFDLNPTKAGAVNSVVFIISACASPFLGFMVDRVGKNIFWVILSVAVTLGCHCLMAFTFCNPFVAMSILGVAYSMLACALWPLVALVVPEHQLGTAYGFMQSIQNLGLAVISQVAGTIVDLKGYLVLEVFFCAWLCIALIASILLYLVDASRGTGLNLSTLERKKLAAQSRVTLISSEEEDIHKRDYNVSPITPRSAAQLRLRFLSRVGQQYFQLPETYRASALAYPHVLK</sequence>
<accession>A0AAU9WNC1</accession>
<evidence type="ECO:0000256" key="9">
    <source>
        <dbReference type="ARBA" id="ARBA00023228"/>
    </source>
</evidence>
<dbReference type="Pfam" id="PF07690">
    <property type="entry name" value="MFS_1"/>
    <property type="match status" value="1"/>
</dbReference>
<dbReference type="InterPro" id="IPR001190">
    <property type="entry name" value="SRCR"/>
</dbReference>
<evidence type="ECO:0000256" key="7">
    <source>
        <dbReference type="ARBA" id="ARBA00023136"/>
    </source>
</evidence>
<feature type="domain" description="Major facilitator superfamily (MFS) profile" evidence="31">
    <location>
        <begin position="396"/>
        <end position="800"/>
    </location>
</feature>
<evidence type="ECO:0000259" key="30">
    <source>
        <dbReference type="PROSITE" id="PS50287"/>
    </source>
</evidence>
<feature type="transmembrane region" description="Helical" evidence="28">
    <location>
        <begin position="686"/>
        <end position="705"/>
    </location>
</feature>
<comment type="catalytic activity">
    <reaction evidence="10">
        <text>L-lysyl-L-alanine(out) = L-lysyl-L-alanine(in)</text>
        <dbReference type="Rhea" id="RHEA:79399"/>
        <dbReference type="ChEBI" id="CHEBI:229954"/>
    </reaction>
</comment>
<dbReference type="PROSITE" id="PS50287">
    <property type="entry name" value="SRCR_2"/>
    <property type="match status" value="1"/>
</dbReference>
<dbReference type="InterPro" id="IPR011701">
    <property type="entry name" value="MFS"/>
</dbReference>
<dbReference type="GO" id="GO:0022857">
    <property type="term" value="F:transmembrane transporter activity"/>
    <property type="evidence" value="ECO:0007669"/>
    <property type="project" value="InterPro"/>
</dbReference>
<dbReference type="SUPFAM" id="SSF56487">
    <property type="entry name" value="SRCR-like"/>
    <property type="match status" value="1"/>
</dbReference>
<dbReference type="SMART" id="SM00202">
    <property type="entry name" value="SR"/>
    <property type="match status" value="1"/>
</dbReference>
<dbReference type="Proteomes" id="UP001159428">
    <property type="component" value="Unassembled WGS sequence"/>
</dbReference>
<feature type="transmembrane region" description="Helical" evidence="28">
    <location>
        <begin position="435"/>
        <end position="457"/>
    </location>
</feature>
<comment type="subcellular location">
    <subcellularLocation>
        <location evidence="1">Lysosome membrane</location>
        <topology evidence="1">Multi-pass membrane protein</topology>
    </subcellularLocation>
</comment>
<dbReference type="CDD" id="cd17340">
    <property type="entry name" value="MFS_MFSD1"/>
    <property type="match status" value="1"/>
</dbReference>
<dbReference type="InterPro" id="IPR036259">
    <property type="entry name" value="MFS_trans_sf"/>
</dbReference>
<evidence type="ECO:0000256" key="28">
    <source>
        <dbReference type="SAM" id="Phobius"/>
    </source>
</evidence>
<comment type="catalytic activity">
    <reaction evidence="13">
        <text>L-alpha-aminoacyl-L-histidine(out) = L-alpha-aminoacyl-L-histidine(in)</text>
        <dbReference type="Rhea" id="RHEA:79375"/>
        <dbReference type="ChEBI" id="CHEBI:229967"/>
    </reaction>
</comment>
<comment type="function">
    <text evidence="25">Lysosomal dipeptide uniporter that selectively exports lysine, arginine or histidine-containing dipeptides with a net positive charge from the lysosome lumen into the cytosol. Could play a role in a specific type of protein O-glycosylation indirectly regulating macrophages migration and tissue invasion. Also essential for liver homeostasis.</text>
</comment>
<keyword evidence="33" id="KW-1185">Reference proteome</keyword>
<dbReference type="AlphaFoldDB" id="A0AAU9WNC1"/>
<feature type="chain" id="PRO_5043964702" description="Lysosomal dipeptide transporter MFSD1" evidence="29">
    <location>
        <begin position="23"/>
        <end position="879"/>
    </location>
</feature>
<dbReference type="PRINTS" id="PR00258">
    <property type="entry name" value="SPERACTRCPTR"/>
</dbReference>
<dbReference type="InterPro" id="IPR020846">
    <property type="entry name" value="MFS_dom"/>
</dbReference>
<dbReference type="EMBL" id="CALNXJ010000017">
    <property type="protein sequence ID" value="CAH3120130.1"/>
    <property type="molecule type" value="Genomic_DNA"/>
</dbReference>
<evidence type="ECO:0000256" key="11">
    <source>
        <dbReference type="ARBA" id="ARBA00044878"/>
    </source>
</evidence>
<evidence type="ECO:0000256" key="15">
    <source>
        <dbReference type="ARBA" id="ARBA00044893"/>
    </source>
</evidence>
<evidence type="ECO:0000256" key="6">
    <source>
        <dbReference type="ARBA" id="ARBA00022989"/>
    </source>
</evidence>
<feature type="transmembrane region" description="Helical" evidence="28">
    <location>
        <begin position="747"/>
        <end position="767"/>
    </location>
</feature>
<dbReference type="GO" id="GO:0005765">
    <property type="term" value="C:lysosomal membrane"/>
    <property type="evidence" value="ECO:0007669"/>
    <property type="project" value="UniProtKB-SubCell"/>
</dbReference>
<evidence type="ECO:0000256" key="5">
    <source>
        <dbReference type="ARBA" id="ARBA00022729"/>
    </source>
</evidence>
<comment type="catalytic activity">
    <reaction evidence="20">
        <text>L-histidyl-L-alpha-amino acid(out) = L-histidyl-L-alpha-amino acid(in)</text>
        <dbReference type="Rhea" id="RHEA:79379"/>
        <dbReference type="ChEBI" id="CHEBI:229964"/>
    </reaction>
</comment>
<dbReference type="InterPro" id="IPR052187">
    <property type="entry name" value="MFSD1"/>
</dbReference>
<evidence type="ECO:0000313" key="32">
    <source>
        <dbReference type="EMBL" id="CAH3120130.1"/>
    </source>
</evidence>
<comment type="catalytic activity">
    <reaction evidence="15">
        <text>L-alpha-aminoacyl-L-lysine(out) = L-alpha-aminoacyl-L-lysine(in)</text>
        <dbReference type="Rhea" id="RHEA:79383"/>
        <dbReference type="ChEBI" id="CHEBI:229966"/>
    </reaction>
</comment>
<comment type="caution">
    <text evidence="27">Lacks conserved residue(s) required for the propagation of feature annotation.</text>
</comment>
<evidence type="ECO:0000256" key="19">
    <source>
        <dbReference type="ARBA" id="ARBA00044903"/>
    </source>
</evidence>
<evidence type="ECO:0000256" key="21">
    <source>
        <dbReference type="ARBA" id="ARBA00044919"/>
    </source>
</evidence>
<evidence type="ECO:0000256" key="24">
    <source>
        <dbReference type="ARBA" id="ARBA00045018"/>
    </source>
</evidence>
<keyword evidence="7 28" id="KW-0472">Membrane</keyword>
<reference evidence="32 33" key="1">
    <citation type="submission" date="2022-05" db="EMBL/GenBank/DDBJ databases">
        <authorList>
            <consortium name="Genoscope - CEA"/>
            <person name="William W."/>
        </authorList>
    </citation>
    <scope>NUCLEOTIDE SEQUENCE [LARGE SCALE GENOMIC DNA]</scope>
</reference>
<feature type="transmembrane region" description="Helical" evidence="28">
    <location>
        <begin position="463"/>
        <end position="487"/>
    </location>
</feature>
<dbReference type="InterPro" id="IPR036772">
    <property type="entry name" value="SRCR-like_dom_sf"/>
</dbReference>
<comment type="catalytic activity">
    <reaction evidence="14">
        <text>L-lysyl-L-alpha-amino acid(out) = L-lysyl-L-alpha-amino acid(in)</text>
        <dbReference type="Rhea" id="RHEA:79387"/>
        <dbReference type="ChEBI" id="CHEBI:229965"/>
    </reaction>
</comment>
<protein>
    <recommendedName>
        <fullName evidence="23">Lysosomal dipeptide transporter MFSD1</fullName>
    </recommendedName>
    <alternativeName>
        <fullName evidence="24">Major facilitator superfamily domain-containing protein 1</fullName>
    </alternativeName>
</protein>
<dbReference type="PANTHER" id="PTHR23512">
    <property type="entry name" value="MAJOR FACILITATOR SUPERFAMILY DOMAIN-CONTAINING PROTEIN 1"/>
    <property type="match status" value="1"/>
</dbReference>
<dbReference type="Pfam" id="PF00530">
    <property type="entry name" value="SRCR"/>
    <property type="match status" value="1"/>
</dbReference>